<proteinExistence type="predicted"/>
<dbReference type="AlphaFoldDB" id="A0AB39USJ1"/>
<keyword evidence="8 14" id="KW-0547">Nucleotide-binding</keyword>
<dbReference type="InterPro" id="IPR011712">
    <property type="entry name" value="Sig_transdc_His_kin_sub3_dim/P"/>
</dbReference>
<dbReference type="GO" id="GO:0046983">
    <property type="term" value="F:protein dimerization activity"/>
    <property type="evidence" value="ECO:0007669"/>
    <property type="project" value="UniProtKB-UniRule"/>
</dbReference>
<dbReference type="Pfam" id="PF07730">
    <property type="entry name" value="HisKA_3"/>
    <property type="match status" value="1"/>
</dbReference>
<keyword evidence="7 15" id="KW-0812">Transmembrane</keyword>
<evidence type="ECO:0000256" key="13">
    <source>
        <dbReference type="ARBA" id="ARBA00023136"/>
    </source>
</evidence>
<dbReference type="KEGG" id="tcd:AAIA72_09305"/>
<evidence type="ECO:0000256" key="4">
    <source>
        <dbReference type="ARBA" id="ARBA00022519"/>
    </source>
</evidence>
<evidence type="ECO:0000256" key="10">
    <source>
        <dbReference type="ARBA" id="ARBA00022840"/>
    </source>
</evidence>
<dbReference type="InterPro" id="IPR016380">
    <property type="entry name" value="Sig_transdc_His_kin_NarX/NarQ"/>
</dbReference>
<dbReference type="InterPro" id="IPR036890">
    <property type="entry name" value="HATPase_C_sf"/>
</dbReference>
<dbReference type="RefSeq" id="WP_369600050.1">
    <property type="nucleotide sequence ID" value="NZ_CP154858.1"/>
</dbReference>
<keyword evidence="5" id="KW-0597">Phosphoprotein</keyword>
<protein>
    <recommendedName>
        <fullName evidence="14">Sensor protein</fullName>
        <ecNumber evidence="14">2.7.13.3</ecNumber>
    </recommendedName>
</protein>
<evidence type="ECO:0000256" key="14">
    <source>
        <dbReference type="PIRNR" id="PIRNR003167"/>
    </source>
</evidence>
<dbReference type="Pfam" id="PF00672">
    <property type="entry name" value="HAMP"/>
    <property type="match status" value="1"/>
</dbReference>
<feature type="transmembrane region" description="Helical" evidence="15">
    <location>
        <begin position="12"/>
        <end position="33"/>
    </location>
</feature>
<organism evidence="18">
    <name type="scientific">Thermohahella caldifontis</name>
    <dbReference type="NCBI Taxonomy" id="3142973"/>
    <lineage>
        <taxon>Bacteria</taxon>
        <taxon>Pseudomonadati</taxon>
        <taxon>Pseudomonadota</taxon>
        <taxon>Gammaproteobacteria</taxon>
        <taxon>Oceanospirillales</taxon>
        <taxon>Hahellaceae</taxon>
        <taxon>Thermohahella</taxon>
    </lineage>
</organism>
<dbReference type="SUPFAM" id="SSF158472">
    <property type="entry name" value="HAMP domain-like"/>
    <property type="match status" value="1"/>
</dbReference>
<dbReference type="InterPro" id="IPR050482">
    <property type="entry name" value="Sensor_HK_TwoCompSys"/>
</dbReference>
<evidence type="ECO:0000256" key="3">
    <source>
        <dbReference type="ARBA" id="ARBA00022475"/>
    </source>
</evidence>
<keyword evidence="12 14" id="KW-0902">Two-component regulatory system</keyword>
<feature type="domain" description="HAMP" evidence="17">
    <location>
        <begin position="181"/>
        <end position="233"/>
    </location>
</feature>
<dbReference type="CDD" id="cd06225">
    <property type="entry name" value="HAMP"/>
    <property type="match status" value="1"/>
</dbReference>
<dbReference type="CDD" id="cd16917">
    <property type="entry name" value="HATPase_UhpB-NarQ-NarX-like"/>
    <property type="match status" value="1"/>
</dbReference>
<dbReference type="PANTHER" id="PTHR24421:SF10">
    <property type="entry name" value="NITRATE_NITRITE SENSOR PROTEIN NARQ"/>
    <property type="match status" value="1"/>
</dbReference>
<dbReference type="InterPro" id="IPR029095">
    <property type="entry name" value="NarX-like_N"/>
</dbReference>
<gene>
    <name evidence="18" type="ORF">AAIA72_09305</name>
</gene>
<dbReference type="InterPro" id="IPR003594">
    <property type="entry name" value="HATPase_dom"/>
</dbReference>
<evidence type="ECO:0000256" key="6">
    <source>
        <dbReference type="ARBA" id="ARBA00022679"/>
    </source>
</evidence>
<evidence type="ECO:0000259" key="17">
    <source>
        <dbReference type="PROSITE" id="PS50885"/>
    </source>
</evidence>
<dbReference type="EC" id="2.7.13.3" evidence="14"/>
<evidence type="ECO:0000256" key="2">
    <source>
        <dbReference type="ARBA" id="ARBA00004429"/>
    </source>
</evidence>
<comment type="catalytic activity">
    <reaction evidence="1 14">
        <text>ATP + protein L-histidine = ADP + protein N-phospho-L-histidine.</text>
        <dbReference type="EC" id="2.7.13.3"/>
    </reaction>
</comment>
<dbReference type="Gene3D" id="1.20.5.1930">
    <property type="match status" value="1"/>
</dbReference>
<evidence type="ECO:0000256" key="9">
    <source>
        <dbReference type="ARBA" id="ARBA00022777"/>
    </source>
</evidence>
<dbReference type="SMART" id="SM00304">
    <property type="entry name" value="HAMP"/>
    <property type="match status" value="1"/>
</dbReference>
<dbReference type="GO" id="GO:0005524">
    <property type="term" value="F:ATP binding"/>
    <property type="evidence" value="ECO:0007669"/>
    <property type="project" value="UniProtKB-UniRule"/>
</dbReference>
<dbReference type="InterPro" id="IPR003660">
    <property type="entry name" value="HAMP_dom"/>
</dbReference>
<dbReference type="PROSITE" id="PS50885">
    <property type="entry name" value="HAMP"/>
    <property type="match status" value="1"/>
</dbReference>
<evidence type="ECO:0000256" key="8">
    <source>
        <dbReference type="ARBA" id="ARBA00022741"/>
    </source>
</evidence>
<dbReference type="EMBL" id="CP154858">
    <property type="protein sequence ID" value="XDT71009.1"/>
    <property type="molecule type" value="Genomic_DNA"/>
</dbReference>
<dbReference type="PANTHER" id="PTHR24421">
    <property type="entry name" value="NITRATE/NITRITE SENSOR PROTEIN NARX-RELATED"/>
    <property type="match status" value="1"/>
</dbReference>
<keyword evidence="10 14" id="KW-0067">ATP-binding</keyword>
<keyword evidence="13 14" id="KW-0472">Membrane</keyword>
<keyword evidence="3 14" id="KW-1003">Cell membrane</keyword>
<feature type="domain" description="Histidine kinase" evidence="16">
    <location>
        <begin position="397"/>
        <end position="598"/>
    </location>
</feature>
<keyword evidence="6 14" id="KW-0808">Transferase</keyword>
<evidence type="ECO:0000313" key="18">
    <source>
        <dbReference type="EMBL" id="XDT71009.1"/>
    </source>
</evidence>
<dbReference type="Gene3D" id="1.10.8.500">
    <property type="entry name" value="HAMP domain in histidine kinase"/>
    <property type="match status" value="1"/>
</dbReference>
<evidence type="ECO:0000256" key="7">
    <source>
        <dbReference type="ARBA" id="ARBA00022692"/>
    </source>
</evidence>
<dbReference type="Pfam" id="PF13675">
    <property type="entry name" value="PilJ"/>
    <property type="match status" value="1"/>
</dbReference>
<evidence type="ECO:0000256" key="1">
    <source>
        <dbReference type="ARBA" id="ARBA00000085"/>
    </source>
</evidence>
<dbReference type="InterPro" id="IPR005467">
    <property type="entry name" value="His_kinase_dom"/>
</dbReference>
<evidence type="ECO:0000256" key="12">
    <source>
        <dbReference type="ARBA" id="ARBA00023012"/>
    </source>
</evidence>
<dbReference type="PIRSF" id="PIRSF003167">
    <property type="entry name" value="STHK_NarX/NarQ"/>
    <property type="match status" value="1"/>
</dbReference>
<dbReference type="GO" id="GO:0005886">
    <property type="term" value="C:plasma membrane"/>
    <property type="evidence" value="ECO:0007669"/>
    <property type="project" value="UniProtKB-SubCell"/>
</dbReference>
<comment type="subcellular location">
    <subcellularLocation>
        <location evidence="2">Cell inner membrane</location>
        <topology evidence="2">Multi-pass membrane protein</topology>
    </subcellularLocation>
</comment>
<dbReference type="Gene3D" id="1.20.120.960">
    <property type="entry name" value="Histidine kinase NarX, sensor domain"/>
    <property type="match status" value="1"/>
</dbReference>
<reference evidence="18" key="1">
    <citation type="submission" date="2024-05" db="EMBL/GenBank/DDBJ databases">
        <title>Genome sequencing of novel strain.</title>
        <authorList>
            <person name="Ganbat D."/>
            <person name="Ganbat S."/>
            <person name="Lee S.-J."/>
        </authorList>
    </citation>
    <scope>NUCLEOTIDE SEQUENCE</scope>
    <source>
        <strain evidence="18">SMD15-11</strain>
    </source>
</reference>
<keyword evidence="4 14" id="KW-0997">Cell inner membrane</keyword>
<evidence type="ECO:0000259" key="16">
    <source>
        <dbReference type="PROSITE" id="PS50109"/>
    </source>
</evidence>
<evidence type="ECO:0000256" key="11">
    <source>
        <dbReference type="ARBA" id="ARBA00022989"/>
    </source>
</evidence>
<feature type="transmembrane region" description="Helical" evidence="15">
    <location>
        <begin position="160"/>
        <end position="179"/>
    </location>
</feature>
<dbReference type="Pfam" id="PF02518">
    <property type="entry name" value="HATPase_c"/>
    <property type="match status" value="1"/>
</dbReference>
<name>A0AB39USJ1_9GAMM</name>
<accession>A0AB39USJ1</accession>
<keyword evidence="9 14" id="KW-0418">Kinase</keyword>
<dbReference type="GO" id="GO:0000155">
    <property type="term" value="F:phosphorelay sensor kinase activity"/>
    <property type="evidence" value="ECO:0007669"/>
    <property type="project" value="UniProtKB-UniRule"/>
</dbReference>
<evidence type="ECO:0000256" key="5">
    <source>
        <dbReference type="ARBA" id="ARBA00022553"/>
    </source>
</evidence>
<dbReference type="PROSITE" id="PS50109">
    <property type="entry name" value="HIS_KIN"/>
    <property type="match status" value="1"/>
</dbReference>
<dbReference type="SUPFAM" id="SSF55874">
    <property type="entry name" value="ATPase domain of HSP90 chaperone/DNA topoisomerase II/histidine kinase"/>
    <property type="match status" value="1"/>
</dbReference>
<sequence>MIRLSSRLLASVSYQILGAFALVVLAALAGYTASLTATEQMSQDAERIDIAGSLRMLSTRAALTYYTAYTTRDTERVNNVLQSLKARLENPVLDAGSPESQRQLAAIRQHWAEAEAHFEKMALPPEYIRVSVEKLVDEIDQFVLSVQRDSEEKVSRMRTIQLLALLTVLLTSALMVYLIRNRVQAPLSQLVNAHQRLESGHFDTRLNLTRQDEFGSLAASFNAMSAQLDKLYHELEEEVAHQTRALNARNEGLNALFAISGDLHAEPISSHTLRAALIRMKKAIHARELILCLAESETPVQYCQLHTESSPVLRGLTAPDIDQTRRDCEQAPETRLCFPLSSAKGELGLLIVHFSQPAEPWQHQVCAMLASLIVQALSDHLEHEHSTRAALHEERTAIGRDLHDSLAQSLAYLKIQLTKGHRLLELARYDDLRATLAEAREGLNAAYSQLRELLTTFRLQISEPGLEQALRGACAEFAARGESLEIQLSWEVSDYTPDANDEIHLLQIVREALANVVKHSRATKALVKLSDTQDGRLELLIEDNGCGLDTGSSPLHHHGLRIMEERARALPDGTIEIGAITENGRTGTRIRVTFTHQRQAELLLKVVPHVVQ</sequence>
<dbReference type="InterPro" id="IPR042295">
    <property type="entry name" value="NarX-like_N_sf"/>
</dbReference>
<dbReference type="SMART" id="SM00387">
    <property type="entry name" value="HATPase_c"/>
    <property type="match status" value="1"/>
</dbReference>
<dbReference type="Gene3D" id="3.30.565.10">
    <property type="entry name" value="Histidine kinase-like ATPase, C-terminal domain"/>
    <property type="match status" value="1"/>
</dbReference>
<keyword evidence="11 15" id="KW-1133">Transmembrane helix</keyword>
<evidence type="ECO:0000256" key="15">
    <source>
        <dbReference type="SAM" id="Phobius"/>
    </source>
</evidence>